<dbReference type="RefSeq" id="YP_009011432.1">
    <property type="nucleotide sequence ID" value="NC_023688.1"/>
</dbReference>
<dbReference type="PIRSF" id="PIRSF016487">
    <property type="entry name" value="CYTH_UCP016487"/>
    <property type="match status" value="1"/>
</dbReference>
<protein>
    <recommendedName>
        <fullName evidence="1">CYTH domain-containing protein</fullName>
    </recommendedName>
</protein>
<dbReference type="InterPro" id="IPR033469">
    <property type="entry name" value="CYTH-like_dom_sf"/>
</dbReference>
<feature type="domain" description="CYTH" evidence="1">
    <location>
        <begin position="2"/>
        <end position="149"/>
    </location>
</feature>
<accession>E5DPT6</accession>
<gene>
    <name evidence="2" type="ORF">PX29p003</name>
</gene>
<dbReference type="KEGG" id="vg:18559927"/>
<dbReference type="SUPFAM" id="SSF55154">
    <property type="entry name" value="CYTH-like phosphatases"/>
    <property type="match status" value="1"/>
</dbReference>
<dbReference type="EMBL" id="GU396103">
    <property type="protein sequence ID" value="ADQ52722.1"/>
    <property type="molecule type" value="Genomic_DNA"/>
</dbReference>
<dbReference type="OrthoDB" id="17262at10239"/>
<evidence type="ECO:0000313" key="3">
    <source>
        <dbReference type="Proteomes" id="UP000008726"/>
    </source>
</evidence>
<evidence type="ECO:0000259" key="1">
    <source>
        <dbReference type="SMART" id="SM01118"/>
    </source>
</evidence>
<dbReference type="Proteomes" id="UP000008726">
    <property type="component" value="Segment"/>
</dbReference>
<dbReference type="Gene3D" id="2.40.320.10">
    <property type="entry name" value="Hypothetical Protein Pfu-838710-001"/>
    <property type="match status" value="1"/>
</dbReference>
<sequence length="161" mass="19292">MLHEIERKFLVKDVEIKDVPMYSMDIDQFYIGKMRFRKQVHGLTTYYWNMKFGKGIKKIELETRIPKFVYEFFWMKHRPGGILTKTRSVYRHGKHKIELDTFTTEMYSGLKVAEIELAHENEEILPLPEWVGDEVTGDKRYNNRRMANKATKKALNSKWVI</sequence>
<evidence type="ECO:0000313" key="2">
    <source>
        <dbReference type="EMBL" id="ADQ52722.1"/>
    </source>
</evidence>
<reference evidence="2 3" key="1">
    <citation type="journal article" date="2010" name="Virol. J.">
        <title>Genomes of the T4-related bacteriophages as windows on microbial genome evolution.</title>
        <authorList>
            <person name="Petrov V.M."/>
            <person name="Ratnayaka S."/>
            <person name="Nolan J.M."/>
            <person name="Miller E.S."/>
            <person name="Karam J.D."/>
        </authorList>
    </citation>
    <scope>NUCLEOTIDE SEQUENCE [LARGE SCALE GENOMIC DNA]</scope>
</reference>
<organism evidence="2 3">
    <name type="scientific">Aeromonas phage PX29</name>
    <dbReference type="NCBI Taxonomy" id="926067"/>
    <lineage>
        <taxon>Viruses</taxon>
        <taxon>Duplodnaviria</taxon>
        <taxon>Heunggongvirae</taxon>
        <taxon>Uroviricota</taxon>
        <taxon>Caudoviricetes</taxon>
        <taxon>Pantevenvirales</taxon>
        <taxon>Straboviridae</taxon>
        <taxon>Angelvirus</taxon>
        <taxon>Angelvirus px29</taxon>
    </lineage>
</organism>
<keyword evidence="3" id="KW-1185">Reference proteome</keyword>
<dbReference type="GeneID" id="18559927"/>
<dbReference type="InterPro" id="IPR023577">
    <property type="entry name" value="CYTH_domain"/>
</dbReference>
<name>E5DPT6_9CAUD</name>
<dbReference type="SMART" id="SM01118">
    <property type="entry name" value="CYTH"/>
    <property type="match status" value="1"/>
</dbReference>
<dbReference type="PANTHER" id="PTHR40114">
    <property type="entry name" value="SLR0698 PROTEIN"/>
    <property type="match status" value="1"/>
</dbReference>
<proteinExistence type="predicted"/>
<dbReference type="PANTHER" id="PTHR40114:SF1">
    <property type="entry name" value="SLR0698 PROTEIN"/>
    <property type="match status" value="1"/>
</dbReference>
<dbReference type="InterPro" id="IPR012042">
    <property type="entry name" value="NeuTTM/CthTTM-like"/>
</dbReference>